<gene>
    <name evidence="3" type="ORF">BO82DRAFT_4503</name>
</gene>
<feature type="transmembrane region" description="Helical" evidence="2">
    <location>
        <begin position="100"/>
        <end position="124"/>
    </location>
</feature>
<evidence type="ECO:0000313" key="3">
    <source>
        <dbReference type="EMBL" id="PYH87168.1"/>
    </source>
</evidence>
<keyword evidence="2" id="KW-0472">Membrane</keyword>
<dbReference type="STRING" id="1448315.A0A319DGA7"/>
<name>A0A319DGA7_9EURO</name>
<evidence type="ECO:0008006" key="5">
    <source>
        <dbReference type="Google" id="ProtNLM"/>
    </source>
</evidence>
<dbReference type="OrthoDB" id="5427091at2759"/>
<protein>
    <recommendedName>
        <fullName evidence="5">PSI domain-containing protein</fullName>
    </recommendedName>
</protein>
<dbReference type="GeneID" id="37143948"/>
<dbReference type="EMBL" id="KZ821674">
    <property type="protein sequence ID" value="PYH87168.1"/>
    <property type="molecule type" value="Genomic_DNA"/>
</dbReference>
<organism evidence="3 4">
    <name type="scientific">Aspergillus uvarum CBS 121591</name>
    <dbReference type="NCBI Taxonomy" id="1448315"/>
    <lineage>
        <taxon>Eukaryota</taxon>
        <taxon>Fungi</taxon>
        <taxon>Dikarya</taxon>
        <taxon>Ascomycota</taxon>
        <taxon>Pezizomycotina</taxon>
        <taxon>Eurotiomycetes</taxon>
        <taxon>Eurotiomycetidae</taxon>
        <taxon>Eurotiales</taxon>
        <taxon>Aspergillaceae</taxon>
        <taxon>Aspergillus</taxon>
        <taxon>Aspergillus subgen. Circumdati</taxon>
    </lineage>
</organism>
<dbReference type="RefSeq" id="XP_025497368.1">
    <property type="nucleotide sequence ID" value="XM_025641206.1"/>
</dbReference>
<evidence type="ECO:0000256" key="2">
    <source>
        <dbReference type="SAM" id="Phobius"/>
    </source>
</evidence>
<keyword evidence="2" id="KW-1133">Transmembrane helix</keyword>
<dbReference type="AlphaFoldDB" id="A0A319DGA7"/>
<keyword evidence="4" id="KW-1185">Reference proteome</keyword>
<accession>A0A319DGA7</accession>
<feature type="region of interest" description="Disordered" evidence="1">
    <location>
        <begin position="175"/>
        <end position="205"/>
    </location>
</feature>
<evidence type="ECO:0000256" key="1">
    <source>
        <dbReference type="SAM" id="MobiDB-lite"/>
    </source>
</evidence>
<dbReference type="VEuPathDB" id="FungiDB:BO82DRAFT_4503"/>
<proteinExistence type="predicted"/>
<reference evidence="3 4" key="1">
    <citation type="submission" date="2016-12" db="EMBL/GenBank/DDBJ databases">
        <title>The genomes of Aspergillus section Nigri reveals drivers in fungal speciation.</title>
        <authorList>
            <consortium name="DOE Joint Genome Institute"/>
            <person name="Vesth T.C."/>
            <person name="Nybo J."/>
            <person name="Theobald S."/>
            <person name="Brandl J."/>
            <person name="Frisvad J.C."/>
            <person name="Nielsen K.F."/>
            <person name="Lyhne E.K."/>
            <person name="Kogle M.E."/>
            <person name="Kuo A."/>
            <person name="Riley R."/>
            <person name="Clum A."/>
            <person name="Nolan M."/>
            <person name="Lipzen A."/>
            <person name="Salamov A."/>
            <person name="Henrissat B."/>
            <person name="Wiebenga A."/>
            <person name="De Vries R.P."/>
            <person name="Grigoriev I.V."/>
            <person name="Mortensen U.H."/>
            <person name="Andersen M.R."/>
            <person name="Baker S.E."/>
        </authorList>
    </citation>
    <scope>NUCLEOTIDE SEQUENCE [LARGE SCALE GENOMIC DNA]</scope>
    <source>
        <strain evidence="3 4">CBS 121591</strain>
    </source>
</reference>
<keyword evidence="2" id="KW-0812">Transmembrane</keyword>
<dbReference type="Proteomes" id="UP000248340">
    <property type="component" value="Unassembled WGS sequence"/>
</dbReference>
<evidence type="ECO:0000313" key="4">
    <source>
        <dbReference type="Proteomes" id="UP000248340"/>
    </source>
</evidence>
<sequence length="205" mass="21678">MAFPLAMATDANSTNPHPHPLDTPDDHLFYLCWRRQSCDYCLQGDLPCGWCAISSACVPNPSRVPILAPFGSSEICPLGSKERWELRALPFGCHVSTVTFLTGVGGVLGTMAAFGLVVFLAWAGRRVVGWLAERKSCVGRGGGDVGGDEAQSASWGSAMGVSRRRLGFSWARRGGGWAGPGDEEDELRGGGGGNDERRPLLGGLG</sequence>